<proteinExistence type="inferred from homology"/>
<dbReference type="KEGG" id="dph:EHF33_01475"/>
<feature type="domain" description="Thioredoxin" evidence="7">
    <location>
        <begin position="62"/>
        <end position="225"/>
    </location>
</feature>
<name>A0A3G8Y886_9DEIO</name>
<keyword evidence="3" id="KW-0479">Metal-binding</keyword>
<accession>A0A3G8Y886</accession>
<keyword evidence="6" id="KW-0812">Transmembrane</keyword>
<evidence type="ECO:0000256" key="2">
    <source>
        <dbReference type="ARBA" id="ARBA00023008"/>
    </source>
</evidence>
<reference evidence="8 9" key="1">
    <citation type="submission" date="2018-11" db="EMBL/GenBank/DDBJ databases">
        <title>Deinococcus shelandsis sp. nov., isolated from South Shetland Islands soil of Antarctica.</title>
        <authorList>
            <person name="Tian J."/>
        </authorList>
    </citation>
    <scope>NUCLEOTIDE SEQUENCE [LARGE SCALE GENOMIC DNA]</scope>
    <source>
        <strain evidence="8 9">S14-83T</strain>
    </source>
</reference>
<dbReference type="PROSITE" id="PS51352">
    <property type="entry name" value="THIOREDOXIN_2"/>
    <property type="match status" value="1"/>
</dbReference>
<feature type="region of interest" description="Disordered" evidence="5">
    <location>
        <begin position="1"/>
        <end position="20"/>
    </location>
</feature>
<evidence type="ECO:0000313" key="8">
    <source>
        <dbReference type="EMBL" id="AZI41589.1"/>
    </source>
</evidence>
<dbReference type="CDD" id="cd02968">
    <property type="entry name" value="SCO"/>
    <property type="match status" value="1"/>
</dbReference>
<feature type="binding site" evidence="3">
    <location>
        <position position="103"/>
    </location>
    <ligand>
        <name>Cu cation</name>
        <dbReference type="ChEBI" id="CHEBI:23378"/>
    </ligand>
</feature>
<organism evidence="8 9">
    <name type="scientific">Deinococcus psychrotolerans</name>
    <dbReference type="NCBI Taxonomy" id="2489213"/>
    <lineage>
        <taxon>Bacteria</taxon>
        <taxon>Thermotogati</taxon>
        <taxon>Deinococcota</taxon>
        <taxon>Deinococci</taxon>
        <taxon>Deinococcales</taxon>
        <taxon>Deinococcaceae</taxon>
        <taxon>Deinococcus</taxon>
    </lineage>
</organism>
<dbReference type="AlphaFoldDB" id="A0A3G8Y886"/>
<keyword evidence="9" id="KW-1185">Reference proteome</keyword>
<dbReference type="EMBL" id="CP034183">
    <property type="protein sequence ID" value="AZI41589.1"/>
    <property type="molecule type" value="Genomic_DNA"/>
</dbReference>
<dbReference type="PANTHER" id="PTHR12151:SF25">
    <property type="entry name" value="LINALOOL DEHYDRATASE_ISOMERASE DOMAIN-CONTAINING PROTEIN"/>
    <property type="match status" value="1"/>
</dbReference>
<dbReference type="Proteomes" id="UP000276417">
    <property type="component" value="Chromosome 1"/>
</dbReference>
<evidence type="ECO:0000256" key="5">
    <source>
        <dbReference type="SAM" id="MobiDB-lite"/>
    </source>
</evidence>
<dbReference type="Pfam" id="PF02630">
    <property type="entry name" value="SCO1-SenC"/>
    <property type="match status" value="1"/>
</dbReference>
<keyword evidence="4" id="KW-1015">Disulfide bond</keyword>
<dbReference type="InterPro" id="IPR036249">
    <property type="entry name" value="Thioredoxin-like_sf"/>
</dbReference>
<dbReference type="SUPFAM" id="SSF52833">
    <property type="entry name" value="Thioredoxin-like"/>
    <property type="match status" value="1"/>
</dbReference>
<evidence type="ECO:0000256" key="4">
    <source>
        <dbReference type="PIRSR" id="PIRSR603782-2"/>
    </source>
</evidence>
<dbReference type="GO" id="GO:0046872">
    <property type="term" value="F:metal ion binding"/>
    <property type="evidence" value="ECO:0007669"/>
    <property type="project" value="UniProtKB-KW"/>
</dbReference>
<comment type="similarity">
    <text evidence="1">Belongs to the SCO1/2 family.</text>
</comment>
<sequence>MTEVEHTPTQPSRDGHASQGSSHSRPWYISLLFALAAVVLLLGGAWVYARLQSPFPFFGTAYTPPLSAPILSGTDQNGNAYTFAPNGKTTALFFGFTHCPNICPLSLTYLNQLRERLPAAERQNFQIVFVSVDPQRDTPPLIKSYLSFFGNAVGVHIPEPQLAKVALSYGAAYTKADIKGPDDYQVNHTTATYLIDKQGKIRLLWDYTQLPQLKRLEADVHEVMQ</sequence>
<evidence type="ECO:0000256" key="3">
    <source>
        <dbReference type="PIRSR" id="PIRSR603782-1"/>
    </source>
</evidence>
<evidence type="ECO:0000256" key="6">
    <source>
        <dbReference type="SAM" id="Phobius"/>
    </source>
</evidence>
<dbReference type="InterPro" id="IPR013766">
    <property type="entry name" value="Thioredoxin_domain"/>
</dbReference>
<evidence type="ECO:0000256" key="1">
    <source>
        <dbReference type="ARBA" id="ARBA00010996"/>
    </source>
</evidence>
<dbReference type="PANTHER" id="PTHR12151">
    <property type="entry name" value="ELECTRON TRANSPORT PROTIN SCO1/SENC FAMILY MEMBER"/>
    <property type="match status" value="1"/>
</dbReference>
<feature type="disulfide bond" description="Redox-active" evidence="4">
    <location>
        <begin position="99"/>
        <end position="103"/>
    </location>
</feature>
<protein>
    <submittedName>
        <fullName evidence="8">SCO family protein</fullName>
    </submittedName>
</protein>
<feature type="binding site" evidence="3">
    <location>
        <position position="99"/>
    </location>
    <ligand>
        <name>Cu cation</name>
        <dbReference type="ChEBI" id="CHEBI:23378"/>
    </ligand>
</feature>
<dbReference type="RefSeq" id="WP_124867303.1">
    <property type="nucleotide sequence ID" value="NZ_CP034183.1"/>
</dbReference>
<feature type="compositionally biased region" description="Polar residues" evidence="5">
    <location>
        <begin position="7"/>
        <end position="20"/>
    </location>
</feature>
<evidence type="ECO:0000259" key="7">
    <source>
        <dbReference type="PROSITE" id="PS51352"/>
    </source>
</evidence>
<dbReference type="Gene3D" id="3.40.30.10">
    <property type="entry name" value="Glutaredoxin"/>
    <property type="match status" value="1"/>
</dbReference>
<evidence type="ECO:0000313" key="9">
    <source>
        <dbReference type="Proteomes" id="UP000276417"/>
    </source>
</evidence>
<gene>
    <name evidence="8" type="ORF">EHF33_01475</name>
</gene>
<keyword evidence="6" id="KW-0472">Membrane</keyword>
<dbReference type="OrthoDB" id="9811998at2"/>
<keyword evidence="2 3" id="KW-0186">Copper</keyword>
<feature type="transmembrane region" description="Helical" evidence="6">
    <location>
        <begin position="27"/>
        <end position="49"/>
    </location>
</feature>
<dbReference type="InterPro" id="IPR003782">
    <property type="entry name" value="SCO1/SenC"/>
</dbReference>
<feature type="binding site" evidence="3">
    <location>
        <position position="188"/>
    </location>
    <ligand>
        <name>Cu cation</name>
        <dbReference type="ChEBI" id="CHEBI:23378"/>
    </ligand>
</feature>
<keyword evidence="6" id="KW-1133">Transmembrane helix</keyword>